<gene>
    <name evidence="1" type="ORF">SEV965_LOCUS39709</name>
</gene>
<evidence type="ECO:0000313" key="2">
    <source>
        <dbReference type="Proteomes" id="UP000663889"/>
    </source>
</evidence>
<comment type="caution">
    <text evidence="1">The sequence shown here is derived from an EMBL/GenBank/DDBJ whole genome shotgun (WGS) entry which is preliminary data.</text>
</comment>
<name>A0A815YP92_9BILA</name>
<protein>
    <submittedName>
        <fullName evidence="1">Uncharacterized protein</fullName>
    </submittedName>
</protein>
<sequence length="34" mass="4098">MFYEIRFHVHNIPIRTVNGRKDNNEQIIISLEIS</sequence>
<dbReference type="Proteomes" id="UP000663889">
    <property type="component" value="Unassembled WGS sequence"/>
</dbReference>
<feature type="non-terminal residue" evidence="1">
    <location>
        <position position="34"/>
    </location>
</feature>
<proteinExistence type="predicted"/>
<reference evidence="1" key="1">
    <citation type="submission" date="2021-02" db="EMBL/GenBank/DDBJ databases">
        <authorList>
            <person name="Nowell W R."/>
        </authorList>
    </citation>
    <scope>NUCLEOTIDE SEQUENCE</scope>
</reference>
<dbReference type="AlphaFoldDB" id="A0A815YP92"/>
<evidence type="ECO:0000313" key="1">
    <source>
        <dbReference type="EMBL" id="CAF1574397.1"/>
    </source>
</evidence>
<organism evidence="1 2">
    <name type="scientific">Rotaria sordida</name>
    <dbReference type="NCBI Taxonomy" id="392033"/>
    <lineage>
        <taxon>Eukaryota</taxon>
        <taxon>Metazoa</taxon>
        <taxon>Spiralia</taxon>
        <taxon>Gnathifera</taxon>
        <taxon>Rotifera</taxon>
        <taxon>Eurotatoria</taxon>
        <taxon>Bdelloidea</taxon>
        <taxon>Philodinida</taxon>
        <taxon>Philodinidae</taxon>
        <taxon>Rotaria</taxon>
    </lineage>
</organism>
<dbReference type="EMBL" id="CAJNOU010016161">
    <property type="protein sequence ID" value="CAF1574397.1"/>
    <property type="molecule type" value="Genomic_DNA"/>
</dbReference>
<accession>A0A815YP92</accession>